<feature type="active site" description="Charge relay system" evidence="8">
    <location>
        <position position="220"/>
    </location>
</feature>
<dbReference type="InterPro" id="IPR035070">
    <property type="entry name" value="Streptogrisin_prodomain"/>
</dbReference>
<dbReference type="GO" id="GO:0006508">
    <property type="term" value="P:proteolysis"/>
    <property type="evidence" value="ECO:0007669"/>
    <property type="project" value="UniProtKB-KW"/>
</dbReference>
<comment type="similarity">
    <text evidence="1">Belongs to the peptidase S1 family.</text>
</comment>
<dbReference type="SUPFAM" id="SSF50494">
    <property type="entry name" value="Trypsin-like serine proteases"/>
    <property type="match status" value="1"/>
</dbReference>
<reference evidence="12 13" key="1">
    <citation type="journal article" date="1991" name="Int. J. Syst. Bacteriol.">
        <title>Description of the erythromycin-producing bacterium Arthrobacter sp. strain NRRL B-3381 as Aeromicrobium erythreum gen. nov., sp. nov.</title>
        <authorList>
            <person name="Miller E.S."/>
            <person name="Woese C.R."/>
            <person name="Brenner S."/>
        </authorList>
    </citation>
    <scope>NUCLEOTIDE SEQUENCE [LARGE SCALE GENOMIC DNA]</scope>
    <source>
        <strain evidence="12 13">AR18</strain>
    </source>
</reference>
<dbReference type="PATRIC" id="fig|2041.4.peg.327"/>
<evidence type="ECO:0000256" key="9">
    <source>
        <dbReference type="PIRSR" id="PIRSR001134-2"/>
    </source>
</evidence>
<sequence>MNTPKRTLFGSLAAAAVLATAFGPQAIAAPSQDDGAASSKVGMLGAMQRDLGLTKTQATDRLASEAKAAKVDKTLEKSLGADYAGSWYDAKAGTLVVAVTDASQAGTVKAQGAQVRTVERSAAELDGYMKDLNAKQASAPSTVAGWYVDPAANKVVIPAGDTAAAASFAKKAGVPTSAIEVERSAEQPKPLYQGGDAYYITNARCSIGFAVNGGFVTAGHCGSQGAATQNPSGTFAGSSFPGNDYAWVRSSATITGTVNNYSGGSVAVRGSQDAAVGSSICRSGSTTGWHCGTIQARNSTVNYSQGSVYGLIRTSVCAEPGDSGGSAITGNQAQGVTSGGSGNCSSGGTTYFQPVNEILSAYGLTLKTS</sequence>
<keyword evidence="4" id="KW-0378">Hydrolase</keyword>
<keyword evidence="5" id="KW-0720">Serine protease</keyword>
<keyword evidence="7 9" id="KW-1015">Disulfide bond</keyword>
<accession>A0A0U4BX48</accession>
<evidence type="ECO:0000256" key="4">
    <source>
        <dbReference type="ARBA" id="ARBA00022801"/>
    </source>
</evidence>
<dbReference type="InterPro" id="IPR004236">
    <property type="entry name" value="Pept_S1_alpha_lytic"/>
</dbReference>
<dbReference type="KEGG" id="aer:AERYTH_01545"/>
<evidence type="ECO:0000259" key="11">
    <source>
        <dbReference type="Pfam" id="PF02983"/>
    </source>
</evidence>
<evidence type="ECO:0000256" key="3">
    <source>
        <dbReference type="ARBA" id="ARBA00022729"/>
    </source>
</evidence>
<dbReference type="GO" id="GO:0004252">
    <property type="term" value="F:serine-type endopeptidase activity"/>
    <property type="evidence" value="ECO:0007669"/>
    <property type="project" value="InterPro"/>
</dbReference>
<evidence type="ECO:0000256" key="8">
    <source>
        <dbReference type="PIRSR" id="PIRSR001134-1"/>
    </source>
</evidence>
<dbReference type="Gene3D" id="3.30.300.50">
    <property type="match status" value="2"/>
</dbReference>
<feature type="signal peptide" evidence="10">
    <location>
        <begin position="1"/>
        <end position="28"/>
    </location>
</feature>
<protein>
    <submittedName>
        <fullName evidence="12">Serine protease</fullName>
    </submittedName>
</protein>
<keyword evidence="3 10" id="KW-0732">Signal</keyword>
<dbReference type="InterPro" id="IPR037295">
    <property type="entry name" value="Alpha-lytic_protease_prodomain"/>
</dbReference>
<feature type="domain" description="Peptidase S1A alpha-lytic prodomain" evidence="11">
    <location>
        <begin position="120"/>
        <end position="175"/>
    </location>
</feature>
<keyword evidence="2 12" id="KW-0645">Protease</keyword>
<evidence type="ECO:0000313" key="12">
    <source>
        <dbReference type="EMBL" id="ALX03471.1"/>
    </source>
</evidence>
<dbReference type="InterPro" id="IPR001316">
    <property type="entry name" value="Pept_S1A_streptogrisin"/>
</dbReference>
<feature type="active site" description="Charge relay system" evidence="8">
    <location>
        <position position="244"/>
    </location>
</feature>
<feature type="disulfide bond" evidence="9">
    <location>
        <begin position="205"/>
        <end position="221"/>
    </location>
</feature>
<dbReference type="Proteomes" id="UP000067689">
    <property type="component" value="Chromosome"/>
</dbReference>
<proteinExistence type="inferred from homology"/>
<dbReference type="PRINTS" id="PR00861">
    <property type="entry name" value="ALYTICPTASE"/>
</dbReference>
<organism evidence="12 13">
    <name type="scientific">Aeromicrobium erythreum</name>
    <dbReference type="NCBI Taxonomy" id="2041"/>
    <lineage>
        <taxon>Bacteria</taxon>
        <taxon>Bacillati</taxon>
        <taxon>Actinomycetota</taxon>
        <taxon>Actinomycetes</taxon>
        <taxon>Propionibacteriales</taxon>
        <taxon>Nocardioidaceae</taxon>
        <taxon>Aeromicrobium</taxon>
    </lineage>
</organism>
<name>A0A0U4BX48_9ACTN</name>
<evidence type="ECO:0000256" key="5">
    <source>
        <dbReference type="ARBA" id="ARBA00022825"/>
    </source>
</evidence>
<dbReference type="PIRSF" id="PIRSF001134">
    <property type="entry name" value="Streptogrisin"/>
    <property type="match status" value="1"/>
</dbReference>
<dbReference type="Pfam" id="PF02983">
    <property type="entry name" value="Pro_Al_protease"/>
    <property type="match status" value="1"/>
</dbReference>
<feature type="active site" description="Charge relay system" evidence="8">
    <location>
        <position position="323"/>
    </location>
</feature>
<dbReference type="AlphaFoldDB" id="A0A0U4BX48"/>
<dbReference type="CDD" id="cd21112">
    <property type="entry name" value="alphaLP-like"/>
    <property type="match status" value="1"/>
</dbReference>
<feature type="disulfide bond" evidence="9">
    <location>
        <begin position="317"/>
        <end position="344"/>
    </location>
</feature>
<evidence type="ECO:0000256" key="2">
    <source>
        <dbReference type="ARBA" id="ARBA00022670"/>
    </source>
</evidence>
<dbReference type="GO" id="GO:0005576">
    <property type="term" value="C:extracellular region"/>
    <property type="evidence" value="ECO:0007669"/>
    <property type="project" value="InterPro"/>
</dbReference>
<evidence type="ECO:0000256" key="10">
    <source>
        <dbReference type="SAM" id="SignalP"/>
    </source>
</evidence>
<evidence type="ECO:0000256" key="7">
    <source>
        <dbReference type="ARBA" id="ARBA00023157"/>
    </source>
</evidence>
<evidence type="ECO:0000313" key="13">
    <source>
        <dbReference type="Proteomes" id="UP000067689"/>
    </source>
</evidence>
<dbReference type="InterPro" id="IPR009003">
    <property type="entry name" value="Peptidase_S1_PA"/>
</dbReference>
<keyword evidence="6" id="KW-0865">Zymogen</keyword>
<dbReference type="Gene3D" id="2.40.10.10">
    <property type="entry name" value="Trypsin-like serine proteases"/>
    <property type="match status" value="2"/>
</dbReference>
<gene>
    <name evidence="12" type="ORF">AERYTH_01545</name>
</gene>
<feature type="chain" id="PRO_5006847115" evidence="10">
    <location>
        <begin position="29"/>
        <end position="369"/>
    </location>
</feature>
<dbReference type="InterPro" id="IPR043504">
    <property type="entry name" value="Peptidase_S1_PA_chymotrypsin"/>
</dbReference>
<dbReference type="STRING" id="2041.AERYTH_01545"/>
<dbReference type="EMBL" id="CP011502">
    <property type="protein sequence ID" value="ALX03471.1"/>
    <property type="molecule type" value="Genomic_DNA"/>
</dbReference>
<feature type="disulfide bond" evidence="9">
    <location>
        <begin position="281"/>
        <end position="291"/>
    </location>
</feature>
<dbReference type="SUPFAM" id="SSF54806">
    <property type="entry name" value="Alpha-lytic protease prodomain"/>
    <property type="match status" value="1"/>
</dbReference>
<dbReference type="RefSeq" id="WP_067853744.1">
    <property type="nucleotide sequence ID" value="NZ_CP011502.1"/>
</dbReference>
<keyword evidence="13" id="KW-1185">Reference proteome</keyword>
<evidence type="ECO:0000256" key="6">
    <source>
        <dbReference type="ARBA" id="ARBA00023145"/>
    </source>
</evidence>
<evidence type="ECO:0000256" key="1">
    <source>
        <dbReference type="ARBA" id="ARBA00007664"/>
    </source>
</evidence>